<sequence length="111" mass="11983">MLFGRNVRPVWSAVRPRTRWTYRVVKNRLDAMIVVSDRAIRLAAATPGTRNDRNLTSGVRTRRSTATRTAGDATAAASSPRVGPAVKPSCSPRVSSAESLSRSTVRRGSGC</sequence>
<feature type="compositionally biased region" description="Low complexity" evidence="1">
    <location>
        <begin position="66"/>
        <end position="79"/>
    </location>
</feature>
<gene>
    <name evidence="2" type="ORF">C1I98_09930</name>
</gene>
<feature type="region of interest" description="Disordered" evidence="1">
    <location>
        <begin position="48"/>
        <end position="111"/>
    </location>
</feature>
<proteinExistence type="predicted"/>
<feature type="compositionally biased region" description="Polar residues" evidence="1">
    <location>
        <begin position="92"/>
        <end position="103"/>
    </location>
</feature>
<organism evidence="2 3">
    <name type="scientific">Spongiactinospora gelatinilytica</name>
    <dbReference type="NCBI Taxonomy" id="2666298"/>
    <lineage>
        <taxon>Bacteria</taxon>
        <taxon>Bacillati</taxon>
        <taxon>Actinomycetota</taxon>
        <taxon>Actinomycetes</taxon>
        <taxon>Streptosporangiales</taxon>
        <taxon>Streptosporangiaceae</taxon>
        <taxon>Spongiactinospora</taxon>
    </lineage>
</organism>
<dbReference type="AlphaFoldDB" id="A0A2W2IL10"/>
<keyword evidence="3" id="KW-1185">Reference proteome</keyword>
<dbReference type="Proteomes" id="UP000248544">
    <property type="component" value="Unassembled WGS sequence"/>
</dbReference>
<accession>A0A2W2IL10</accession>
<dbReference type="EMBL" id="POUA01000055">
    <property type="protein sequence ID" value="PZG50714.1"/>
    <property type="molecule type" value="Genomic_DNA"/>
</dbReference>
<evidence type="ECO:0000313" key="3">
    <source>
        <dbReference type="Proteomes" id="UP000248544"/>
    </source>
</evidence>
<name>A0A2W2IL10_9ACTN</name>
<protein>
    <submittedName>
        <fullName evidence="2">Uncharacterized protein</fullName>
    </submittedName>
</protein>
<reference evidence="2 3" key="1">
    <citation type="submission" date="2018-01" db="EMBL/GenBank/DDBJ databases">
        <title>Draft genome sequence of Sphaerisporangium sp. 7K107.</title>
        <authorList>
            <person name="Sahin N."/>
            <person name="Saygin H."/>
            <person name="Ay H."/>
        </authorList>
    </citation>
    <scope>NUCLEOTIDE SEQUENCE [LARGE SCALE GENOMIC DNA]</scope>
    <source>
        <strain evidence="2 3">7K107</strain>
    </source>
</reference>
<evidence type="ECO:0000313" key="2">
    <source>
        <dbReference type="EMBL" id="PZG50714.1"/>
    </source>
</evidence>
<comment type="caution">
    <text evidence="2">The sequence shown here is derived from an EMBL/GenBank/DDBJ whole genome shotgun (WGS) entry which is preliminary data.</text>
</comment>
<evidence type="ECO:0000256" key="1">
    <source>
        <dbReference type="SAM" id="MobiDB-lite"/>
    </source>
</evidence>